<organism evidence="1 2">
    <name type="scientific">Ophiocordyceps camponoti-floridani</name>
    <dbReference type="NCBI Taxonomy" id="2030778"/>
    <lineage>
        <taxon>Eukaryota</taxon>
        <taxon>Fungi</taxon>
        <taxon>Dikarya</taxon>
        <taxon>Ascomycota</taxon>
        <taxon>Pezizomycotina</taxon>
        <taxon>Sordariomycetes</taxon>
        <taxon>Hypocreomycetidae</taxon>
        <taxon>Hypocreales</taxon>
        <taxon>Ophiocordycipitaceae</taxon>
        <taxon>Ophiocordyceps</taxon>
    </lineage>
</organism>
<proteinExistence type="predicted"/>
<keyword evidence="2" id="KW-1185">Reference proteome</keyword>
<name>A0A8H4Q7Z7_9HYPO</name>
<reference evidence="1 2" key="1">
    <citation type="journal article" date="2020" name="G3 (Bethesda)">
        <title>Genetic Underpinnings of Host Manipulation by Ophiocordyceps as Revealed by Comparative Transcriptomics.</title>
        <authorList>
            <person name="Will I."/>
            <person name="Das B."/>
            <person name="Trinh T."/>
            <person name="Brachmann A."/>
            <person name="Ohm R.A."/>
            <person name="de Bekker C."/>
        </authorList>
    </citation>
    <scope>NUCLEOTIDE SEQUENCE [LARGE SCALE GENOMIC DNA]</scope>
    <source>
        <strain evidence="1 2">EC05</strain>
    </source>
</reference>
<gene>
    <name evidence="1" type="ORF">GQ602_003336</name>
</gene>
<dbReference type="OrthoDB" id="610608at2759"/>
<sequence>MRLTLELRILGGSDVILAPQYGNLATASIEVLTVPDTVVWMGYGSPAEINNSREYIRDVACKKQFEEFPSVVDGIGSQQGWT</sequence>
<accession>A0A8H4Q7Z7</accession>
<comment type="caution">
    <text evidence="1">The sequence shown here is derived from an EMBL/GenBank/DDBJ whole genome shotgun (WGS) entry which is preliminary data.</text>
</comment>
<protein>
    <submittedName>
        <fullName evidence="1">Cholesterol oxidase like protein</fullName>
    </submittedName>
</protein>
<dbReference type="EMBL" id="JAACLJ010000003">
    <property type="protein sequence ID" value="KAF4589447.1"/>
    <property type="molecule type" value="Genomic_DNA"/>
</dbReference>
<evidence type="ECO:0000313" key="1">
    <source>
        <dbReference type="EMBL" id="KAF4589447.1"/>
    </source>
</evidence>
<dbReference type="Proteomes" id="UP000562929">
    <property type="component" value="Unassembled WGS sequence"/>
</dbReference>
<dbReference type="AlphaFoldDB" id="A0A8H4Q7Z7"/>
<evidence type="ECO:0000313" key="2">
    <source>
        <dbReference type="Proteomes" id="UP000562929"/>
    </source>
</evidence>